<keyword evidence="2 4" id="KW-0819">tRNA processing</keyword>
<dbReference type="HAMAP" id="MF_00171">
    <property type="entry name" value="TruA"/>
    <property type="match status" value="1"/>
</dbReference>
<comment type="caution">
    <text evidence="9">The sequence shown here is derived from an EMBL/GenBank/DDBJ whole genome shotgun (WGS) entry which is preliminary data.</text>
</comment>
<reference evidence="9 10" key="1">
    <citation type="submission" date="2018-12" db="EMBL/GenBank/DDBJ databases">
        <title>Hymenobacter gummosus sp. nov., isolated from a spring.</title>
        <authorList>
            <person name="Nie L."/>
        </authorList>
    </citation>
    <scope>NUCLEOTIDE SEQUENCE [LARGE SCALE GENOMIC DNA]</scope>
    <source>
        <strain evidence="9 10">KCTC 52166</strain>
    </source>
</reference>
<dbReference type="AlphaFoldDB" id="A0A3S0HL72"/>
<dbReference type="GO" id="GO:0160147">
    <property type="term" value="F:tRNA pseudouridine(38-40) synthase activity"/>
    <property type="evidence" value="ECO:0007669"/>
    <property type="project" value="UniProtKB-EC"/>
</dbReference>
<organism evidence="9 10">
    <name type="scientific">Hymenobacter gummosus</name>
    <dbReference type="NCBI Taxonomy" id="1776032"/>
    <lineage>
        <taxon>Bacteria</taxon>
        <taxon>Pseudomonadati</taxon>
        <taxon>Bacteroidota</taxon>
        <taxon>Cytophagia</taxon>
        <taxon>Cytophagales</taxon>
        <taxon>Hymenobacteraceae</taxon>
        <taxon>Hymenobacter</taxon>
    </lineage>
</organism>
<dbReference type="EC" id="5.4.99.12" evidence="4"/>
<dbReference type="FunFam" id="3.30.70.580:FF:000001">
    <property type="entry name" value="tRNA pseudouridine synthase A"/>
    <property type="match status" value="1"/>
</dbReference>
<evidence type="ECO:0000256" key="5">
    <source>
        <dbReference type="PIRSR" id="PIRSR001430-1"/>
    </source>
</evidence>
<dbReference type="Gene3D" id="3.30.70.660">
    <property type="entry name" value="Pseudouridine synthase I, catalytic domain, C-terminal subdomain"/>
    <property type="match status" value="1"/>
</dbReference>
<dbReference type="OrthoDB" id="9811823at2"/>
<evidence type="ECO:0000256" key="7">
    <source>
        <dbReference type="RuleBase" id="RU003792"/>
    </source>
</evidence>
<gene>
    <name evidence="4 9" type="primary">truA</name>
    <name evidence="9" type="ORF">EJV47_18940</name>
</gene>
<feature type="domain" description="Pseudouridine synthase I TruA alpha/beta" evidence="8">
    <location>
        <begin position="9"/>
        <end position="105"/>
    </location>
</feature>
<dbReference type="SUPFAM" id="SSF55120">
    <property type="entry name" value="Pseudouridine synthase"/>
    <property type="match status" value="1"/>
</dbReference>
<dbReference type="Pfam" id="PF01416">
    <property type="entry name" value="PseudoU_synth_1"/>
    <property type="match status" value="2"/>
</dbReference>
<comment type="subunit">
    <text evidence="4">Homodimer.</text>
</comment>
<protein>
    <recommendedName>
        <fullName evidence="4">tRNA pseudouridine synthase A</fullName>
        <ecNumber evidence="4">5.4.99.12</ecNumber>
    </recommendedName>
    <alternativeName>
        <fullName evidence="4">tRNA pseudouridine(38-40) synthase</fullName>
    </alternativeName>
    <alternativeName>
        <fullName evidence="4">tRNA pseudouridylate synthase I</fullName>
    </alternativeName>
    <alternativeName>
        <fullName evidence="4">tRNA-uridine isomerase I</fullName>
    </alternativeName>
</protein>
<evidence type="ECO:0000256" key="2">
    <source>
        <dbReference type="ARBA" id="ARBA00022694"/>
    </source>
</evidence>
<dbReference type="InterPro" id="IPR020097">
    <property type="entry name" value="PsdUridine_synth_TruA_a/b_dom"/>
</dbReference>
<evidence type="ECO:0000313" key="10">
    <source>
        <dbReference type="Proteomes" id="UP000282184"/>
    </source>
</evidence>
<dbReference type="InterPro" id="IPR001406">
    <property type="entry name" value="PsdUridine_synth_TruA"/>
</dbReference>
<comment type="similarity">
    <text evidence="1 4 7">Belongs to the tRNA pseudouridine synthase TruA family.</text>
</comment>
<comment type="function">
    <text evidence="4">Formation of pseudouridine at positions 38, 39 and 40 in the anticodon stem and loop of transfer RNAs.</text>
</comment>
<proteinExistence type="inferred from homology"/>
<dbReference type="GO" id="GO:0031119">
    <property type="term" value="P:tRNA pseudouridine synthesis"/>
    <property type="evidence" value="ECO:0007669"/>
    <property type="project" value="UniProtKB-UniRule"/>
</dbReference>
<evidence type="ECO:0000313" key="9">
    <source>
        <dbReference type="EMBL" id="RTQ47499.1"/>
    </source>
</evidence>
<dbReference type="EMBL" id="RXOF01000012">
    <property type="protein sequence ID" value="RTQ47499.1"/>
    <property type="molecule type" value="Genomic_DNA"/>
</dbReference>
<accession>A0A3S0HL72</accession>
<dbReference type="Gene3D" id="3.30.70.580">
    <property type="entry name" value="Pseudouridine synthase I, catalytic domain, N-terminal subdomain"/>
    <property type="match status" value="1"/>
</dbReference>
<name>A0A3S0HL72_9BACT</name>
<dbReference type="PANTHER" id="PTHR11142">
    <property type="entry name" value="PSEUDOURIDYLATE SYNTHASE"/>
    <property type="match status" value="1"/>
</dbReference>
<dbReference type="InterPro" id="IPR020094">
    <property type="entry name" value="TruA/RsuA/RluB/E/F_N"/>
</dbReference>
<dbReference type="PIRSF" id="PIRSF001430">
    <property type="entry name" value="tRNA_psdUrid_synth"/>
    <property type="match status" value="1"/>
</dbReference>
<dbReference type="Proteomes" id="UP000282184">
    <property type="component" value="Unassembled WGS sequence"/>
</dbReference>
<keyword evidence="3 4" id="KW-0413">Isomerase</keyword>
<evidence type="ECO:0000256" key="1">
    <source>
        <dbReference type="ARBA" id="ARBA00009375"/>
    </source>
</evidence>
<comment type="caution">
    <text evidence="4">Lacks conserved residue(s) required for the propagation of feature annotation.</text>
</comment>
<evidence type="ECO:0000256" key="6">
    <source>
        <dbReference type="PIRSR" id="PIRSR001430-2"/>
    </source>
</evidence>
<dbReference type="InterPro" id="IPR020103">
    <property type="entry name" value="PsdUridine_synth_cat_dom_sf"/>
</dbReference>
<evidence type="ECO:0000256" key="4">
    <source>
        <dbReference type="HAMAP-Rule" id="MF_00171"/>
    </source>
</evidence>
<dbReference type="NCBIfam" id="TIGR00071">
    <property type="entry name" value="hisT_truA"/>
    <property type="match status" value="1"/>
</dbReference>
<sequence length="279" mass="31461">MPRYFLELAYDGTAYKGWQIQPNMPTVQQELDRRLSQILRQPVYSLGSGRTDSGVHASHQVAHFDAELPEGLSPEQLLYRLNRALPSDIGAYALTPVQPDAHARFSAVARSYEYHVALRRDPFRRDQALWLDKAPDVAAMNEAARHLVGQRDFTAFSKVKGAETHYVCWVHEAGWHPTPHGLVFRIRANRFVRGMVRLVVGTLLDVGRGKLTPAGFADVLHRQQRIAASGAAAAHGLFLSRVEYPPEVLLPGQESAEKPFFVTDAELQPFYWQQPEKDR</sequence>
<comment type="catalytic activity">
    <reaction evidence="4 7">
        <text>uridine(38/39/40) in tRNA = pseudouridine(38/39/40) in tRNA</text>
        <dbReference type="Rhea" id="RHEA:22376"/>
        <dbReference type="Rhea" id="RHEA-COMP:10085"/>
        <dbReference type="Rhea" id="RHEA-COMP:10087"/>
        <dbReference type="ChEBI" id="CHEBI:65314"/>
        <dbReference type="ChEBI" id="CHEBI:65315"/>
        <dbReference type="EC" id="5.4.99.12"/>
    </reaction>
</comment>
<feature type="active site" description="Nucleophile" evidence="4 5">
    <location>
        <position position="52"/>
    </location>
</feature>
<evidence type="ECO:0000259" key="8">
    <source>
        <dbReference type="Pfam" id="PF01416"/>
    </source>
</evidence>
<feature type="domain" description="Pseudouridine synthase I TruA alpha/beta" evidence="8">
    <location>
        <begin position="143"/>
        <end position="245"/>
    </location>
</feature>
<dbReference type="InterPro" id="IPR020095">
    <property type="entry name" value="PsdUridine_synth_TruA_C"/>
</dbReference>
<dbReference type="GO" id="GO:0003723">
    <property type="term" value="F:RNA binding"/>
    <property type="evidence" value="ECO:0007669"/>
    <property type="project" value="InterPro"/>
</dbReference>
<dbReference type="PANTHER" id="PTHR11142:SF0">
    <property type="entry name" value="TRNA PSEUDOURIDINE SYNTHASE-LIKE 1"/>
    <property type="match status" value="1"/>
</dbReference>
<dbReference type="CDD" id="cd02570">
    <property type="entry name" value="PseudoU_synth_EcTruA"/>
    <property type="match status" value="1"/>
</dbReference>
<keyword evidence="10" id="KW-1185">Reference proteome</keyword>
<feature type="binding site" evidence="4 6">
    <location>
        <position position="112"/>
    </location>
    <ligand>
        <name>substrate</name>
    </ligand>
</feature>
<evidence type="ECO:0000256" key="3">
    <source>
        <dbReference type="ARBA" id="ARBA00023235"/>
    </source>
</evidence>
<dbReference type="RefSeq" id="WP_126694751.1">
    <property type="nucleotide sequence ID" value="NZ_RXOF01000012.1"/>
</dbReference>